<evidence type="ECO:0000313" key="2">
    <source>
        <dbReference type="Proteomes" id="UP000032702"/>
    </source>
</evidence>
<comment type="caution">
    <text evidence="1">The sequence shown here is derived from an EMBL/GenBank/DDBJ whole genome shotgun (WGS) entry which is preliminary data.</text>
</comment>
<accession>Q098B7</accession>
<dbReference type="AlphaFoldDB" id="Q098B7"/>
<organism evidence="1 2">
    <name type="scientific">Stigmatella aurantiaca (strain DW4/3-1)</name>
    <dbReference type="NCBI Taxonomy" id="378806"/>
    <lineage>
        <taxon>Bacteria</taxon>
        <taxon>Pseudomonadati</taxon>
        <taxon>Myxococcota</taxon>
        <taxon>Myxococcia</taxon>
        <taxon>Myxococcales</taxon>
        <taxon>Cystobacterineae</taxon>
        <taxon>Archangiaceae</taxon>
        <taxon>Stigmatella</taxon>
    </lineage>
</organism>
<sequence>MEDEMSQGEDHFRQRVLRPVERGVEGIMLQAEFAQGEPSGLLERG</sequence>
<protein>
    <submittedName>
        <fullName evidence="1">Uncharacterized protein</fullName>
    </submittedName>
</protein>
<proteinExistence type="predicted"/>
<dbReference type="EMBL" id="AAMD01000022">
    <property type="protein sequence ID" value="EAU68088.1"/>
    <property type="molecule type" value="Genomic_DNA"/>
</dbReference>
<gene>
    <name evidence="1" type="ORF">STIAU_5086</name>
</gene>
<dbReference type="Proteomes" id="UP000032702">
    <property type="component" value="Unassembled WGS sequence"/>
</dbReference>
<name>Q098B7_STIAD</name>
<reference evidence="1 2" key="1">
    <citation type="submission" date="2006-04" db="EMBL/GenBank/DDBJ databases">
        <authorList>
            <person name="Nierman W.C."/>
        </authorList>
    </citation>
    <scope>NUCLEOTIDE SEQUENCE [LARGE SCALE GENOMIC DNA]</scope>
    <source>
        <strain evidence="1 2">DW4/3-1</strain>
    </source>
</reference>
<evidence type="ECO:0000313" key="1">
    <source>
        <dbReference type="EMBL" id="EAU68088.1"/>
    </source>
</evidence>